<feature type="domain" description="RRM" evidence="2">
    <location>
        <begin position="1"/>
        <end position="67"/>
    </location>
</feature>
<sequence length="305" mass="33844">FKVVDLWAVFAKFGRVGEVYIPQKRDKRGNRFGFVKFKEVKGVEALSKRLEDVWLGTYKIRTNLSRFGRINSKGPATKDKSVTVLESGGERPKSFQPFKAALTGEPVDKGSSVIDVVDADVALDFLQVLEGSYVGRLGNGVNVRSLQTKLSLTGMQSVRVVTMGGGLVLIFRSSGEEVCEPIRNKGWWGGMLVDIKRWTPNIVSAKRDLWVSLYGIPLHAWGESTFRAVASRCGVFVDVDDVTRNRLRLDVARMKIESSICGCVDFSIKLVVQGASYMVRVVEEGGGWLGREDVFVDDQLQRSEA</sequence>
<keyword evidence="4" id="KW-1185">Reference proteome</keyword>
<evidence type="ECO:0000313" key="3">
    <source>
        <dbReference type="EMBL" id="MCI04352.1"/>
    </source>
</evidence>
<feature type="non-terminal residue" evidence="3">
    <location>
        <position position="305"/>
    </location>
</feature>
<dbReference type="InterPro" id="IPR035979">
    <property type="entry name" value="RBD_domain_sf"/>
</dbReference>
<dbReference type="GO" id="GO:0003723">
    <property type="term" value="F:RNA binding"/>
    <property type="evidence" value="ECO:0007669"/>
    <property type="project" value="UniProtKB-UniRule"/>
</dbReference>
<reference evidence="3 4" key="1">
    <citation type="journal article" date="2018" name="Front. Plant Sci.">
        <title>Red Clover (Trifolium pratense) and Zigzag Clover (T. medium) - A Picture of Genomic Similarities and Differences.</title>
        <authorList>
            <person name="Dluhosova J."/>
            <person name="Istvanek J."/>
            <person name="Nedelnik J."/>
            <person name="Repkova J."/>
        </authorList>
    </citation>
    <scope>NUCLEOTIDE SEQUENCE [LARGE SCALE GENOMIC DNA]</scope>
    <source>
        <strain evidence="4">cv. 10/8</strain>
        <tissue evidence="3">Leaf</tissue>
    </source>
</reference>
<comment type="caution">
    <text evidence="3">The sequence shown here is derived from an EMBL/GenBank/DDBJ whole genome shotgun (WGS) entry which is preliminary data.</text>
</comment>
<feature type="non-terminal residue" evidence="3">
    <location>
        <position position="1"/>
    </location>
</feature>
<dbReference type="Pfam" id="PF00076">
    <property type="entry name" value="RRM_1"/>
    <property type="match status" value="1"/>
</dbReference>
<dbReference type="PANTHER" id="PTHR34427:SF5">
    <property type="entry name" value="DUF4283 DOMAIN-CONTAINING PROTEIN"/>
    <property type="match status" value="1"/>
</dbReference>
<dbReference type="AlphaFoldDB" id="A0A392NY10"/>
<keyword evidence="1" id="KW-0694">RNA-binding</keyword>
<dbReference type="Proteomes" id="UP000265520">
    <property type="component" value="Unassembled WGS sequence"/>
</dbReference>
<dbReference type="PANTHER" id="PTHR34427">
    <property type="entry name" value="DUF4283 DOMAIN PROTEIN"/>
    <property type="match status" value="1"/>
</dbReference>
<evidence type="ECO:0000256" key="1">
    <source>
        <dbReference type="PROSITE-ProRule" id="PRU00176"/>
    </source>
</evidence>
<name>A0A392NY10_9FABA</name>
<dbReference type="PROSITE" id="PS50102">
    <property type="entry name" value="RRM"/>
    <property type="match status" value="1"/>
</dbReference>
<accession>A0A392NY10</accession>
<dbReference type="InterPro" id="IPR000504">
    <property type="entry name" value="RRM_dom"/>
</dbReference>
<dbReference type="SUPFAM" id="SSF54928">
    <property type="entry name" value="RNA-binding domain, RBD"/>
    <property type="match status" value="1"/>
</dbReference>
<proteinExistence type="predicted"/>
<protein>
    <submittedName>
        <fullName evidence="3">RNA recognition motif</fullName>
    </submittedName>
</protein>
<evidence type="ECO:0000259" key="2">
    <source>
        <dbReference type="PROSITE" id="PS50102"/>
    </source>
</evidence>
<dbReference type="EMBL" id="LXQA010055108">
    <property type="protein sequence ID" value="MCI04352.1"/>
    <property type="molecule type" value="Genomic_DNA"/>
</dbReference>
<dbReference type="InterPro" id="IPR012677">
    <property type="entry name" value="Nucleotide-bd_a/b_plait_sf"/>
</dbReference>
<evidence type="ECO:0000313" key="4">
    <source>
        <dbReference type="Proteomes" id="UP000265520"/>
    </source>
</evidence>
<organism evidence="3 4">
    <name type="scientific">Trifolium medium</name>
    <dbReference type="NCBI Taxonomy" id="97028"/>
    <lineage>
        <taxon>Eukaryota</taxon>
        <taxon>Viridiplantae</taxon>
        <taxon>Streptophyta</taxon>
        <taxon>Embryophyta</taxon>
        <taxon>Tracheophyta</taxon>
        <taxon>Spermatophyta</taxon>
        <taxon>Magnoliopsida</taxon>
        <taxon>eudicotyledons</taxon>
        <taxon>Gunneridae</taxon>
        <taxon>Pentapetalae</taxon>
        <taxon>rosids</taxon>
        <taxon>fabids</taxon>
        <taxon>Fabales</taxon>
        <taxon>Fabaceae</taxon>
        <taxon>Papilionoideae</taxon>
        <taxon>50 kb inversion clade</taxon>
        <taxon>NPAAA clade</taxon>
        <taxon>Hologalegina</taxon>
        <taxon>IRL clade</taxon>
        <taxon>Trifolieae</taxon>
        <taxon>Trifolium</taxon>
    </lineage>
</organism>
<dbReference type="Gene3D" id="3.30.70.330">
    <property type="match status" value="1"/>
</dbReference>